<sequence>MVKAFKLHVKLSWGEERDYLLANDVEPGLEHRYQTRENWQEVMRNALINVPVGPYIKGNRVLPPIATAKVIDVFACEEVDPQLQRTRSQFIMAAVWQKQTDEQDYNFMHHDYSRWSQRQIKADVDHWNNGTKHPWIKLMTKWRIWLQEHRH</sequence>
<proteinExistence type="predicted"/>
<comment type="caution">
    <text evidence="1">The sequence shown here is derived from an EMBL/GenBank/DDBJ whole genome shotgun (WGS) entry which is preliminary data.</text>
</comment>
<dbReference type="Pfam" id="PF24727">
    <property type="entry name" value="DUF7679"/>
    <property type="match status" value="1"/>
</dbReference>
<dbReference type="RefSeq" id="WP_182580655.1">
    <property type="nucleotide sequence ID" value="NZ_JACIUY010000046.1"/>
</dbReference>
<reference evidence="1 2" key="1">
    <citation type="submission" date="2020-07" db="EMBL/GenBank/DDBJ databases">
        <title>Description of Limosilactobacillus balticus sp. nov., Limosilactobacillus agrestis sp. nov., Limosilactobacillus albertensis sp. nov., Limosilactobacillus rudii sp. nov., Limosilactobacillus fastidiosus sp. nov., five novel Limosilactobacillus species isolated from the vertebrate gastrointestinal tract, and proposal of 6 subspecies of Limosilactobacillus reuteri adapted to the gastrointestinal tract of specific vertebrate hosts.</title>
        <authorList>
            <person name="Li F."/>
            <person name="Cheng C."/>
            <person name="Zheng J."/>
            <person name="Quevedo R.M."/>
            <person name="Li J."/>
            <person name="Roos S."/>
            <person name="Gaenzle M.G."/>
            <person name="Walter J."/>
        </authorList>
    </citation>
    <scope>NUCLEOTIDE SEQUENCE [LARGE SCALE GENOMIC DNA]</scope>
    <source>
        <strain evidence="1 2">WF-MA3-C</strain>
    </source>
</reference>
<dbReference type="AlphaFoldDB" id="A0A7W3YBJ3"/>
<evidence type="ECO:0000313" key="1">
    <source>
        <dbReference type="EMBL" id="MBB1085739.1"/>
    </source>
</evidence>
<organism evidence="1 2">
    <name type="scientific">Limosilactobacillus fastidiosus</name>
    <dbReference type="NCBI Taxonomy" id="2759855"/>
    <lineage>
        <taxon>Bacteria</taxon>
        <taxon>Bacillati</taxon>
        <taxon>Bacillota</taxon>
        <taxon>Bacilli</taxon>
        <taxon>Lactobacillales</taxon>
        <taxon>Lactobacillaceae</taxon>
        <taxon>Limosilactobacillus</taxon>
    </lineage>
</organism>
<accession>A0A7W3YBJ3</accession>
<evidence type="ECO:0000313" key="2">
    <source>
        <dbReference type="Proteomes" id="UP000518255"/>
    </source>
</evidence>
<name>A0A7W3YBJ3_9LACO</name>
<dbReference type="Proteomes" id="UP000518255">
    <property type="component" value="Unassembled WGS sequence"/>
</dbReference>
<dbReference type="InterPro" id="IPR056096">
    <property type="entry name" value="DUF7679"/>
</dbReference>
<dbReference type="EMBL" id="JACIUY010000046">
    <property type="protein sequence ID" value="MBB1085739.1"/>
    <property type="molecule type" value="Genomic_DNA"/>
</dbReference>
<protein>
    <submittedName>
        <fullName evidence="1">Uncharacterized protein</fullName>
    </submittedName>
</protein>
<gene>
    <name evidence="1" type="ORF">H5R63_02875</name>
</gene>